<feature type="region of interest" description="Disordered" evidence="1">
    <location>
        <begin position="1"/>
        <end position="67"/>
    </location>
</feature>
<evidence type="ECO:0000256" key="1">
    <source>
        <dbReference type="SAM" id="MobiDB-lite"/>
    </source>
</evidence>
<comment type="caution">
    <text evidence="3">The sequence shown here is derived from an EMBL/GenBank/DDBJ whole genome shotgun (WGS) entry which is preliminary data.</text>
</comment>
<protein>
    <recommendedName>
        <fullName evidence="2">DUF7587 domain-containing protein</fullName>
    </recommendedName>
</protein>
<feature type="compositionally biased region" description="Low complexity" evidence="1">
    <location>
        <begin position="1"/>
        <end position="25"/>
    </location>
</feature>
<organism evidence="3 4">
    <name type="scientific">Moniliophthora roreri</name>
    <name type="common">Frosty pod rot fungus</name>
    <name type="synonym">Monilia roreri</name>
    <dbReference type="NCBI Taxonomy" id="221103"/>
    <lineage>
        <taxon>Eukaryota</taxon>
        <taxon>Fungi</taxon>
        <taxon>Dikarya</taxon>
        <taxon>Basidiomycota</taxon>
        <taxon>Agaricomycotina</taxon>
        <taxon>Agaricomycetes</taxon>
        <taxon>Agaricomycetidae</taxon>
        <taxon>Agaricales</taxon>
        <taxon>Marasmiineae</taxon>
        <taxon>Marasmiaceae</taxon>
        <taxon>Moniliophthora</taxon>
    </lineage>
</organism>
<gene>
    <name evidence="3" type="ORF">WG66_9281</name>
</gene>
<name>A0A0W0FPL6_MONRR</name>
<feature type="compositionally biased region" description="Pro residues" evidence="1">
    <location>
        <begin position="58"/>
        <end position="67"/>
    </location>
</feature>
<evidence type="ECO:0000313" key="3">
    <source>
        <dbReference type="EMBL" id="KTB38132.1"/>
    </source>
</evidence>
<proteinExistence type="predicted"/>
<accession>A0A0W0FPL6</accession>
<dbReference type="EMBL" id="LATX01001780">
    <property type="protein sequence ID" value="KTB38132.1"/>
    <property type="molecule type" value="Genomic_DNA"/>
</dbReference>
<sequence>MAPGSQHPSTPSRSSSTTTSQYRSTPGSQSLSTSGHRNPFIRSQGLDTPSRGHSTPSRNPPSSVPLAPPFNGPLLFRVIEGHNPAAENSQECEPLMDLTEAELGPYMVKHLEDWGKGTPFRSGTLALLWALWEALRRSDFDNGRRANRVEILIIDRRGMPDDMIHVLSERRIKKIPAFQRSEKPVRSWALHAREVLFQGGIPDESIIARVRWSEIRDYLPRFFGLDAKLQKGYSYRFEDCRKWCRVHGAEATRAEIENFIEEVFRPVLSTAFKNVVLVDGYVYNLQKHLSSHLLEDDLEELSSQIGRL</sequence>
<feature type="compositionally biased region" description="Polar residues" evidence="1">
    <location>
        <begin position="26"/>
        <end position="36"/>
    </location>
</feature>
<dbReference type="InterPro" id="IPR056009">
    <property type="entry name" value="DUF7587"/>
</dbReference>
<evidence type="ECO:0000259" key="2">
    <source>
        <dbReference type="Pfam" id="PF24494"/>
    </source>
</evidence>
<dbReference type="Proteomes" id="UP000054988">
    <property type="component" value="Unassembled WGS sequence"/>
</dbReference>
<feature type="domain" description="DUF7587" evidence="2">
    <location>
        <begin position="86"/>
        <end position="214"/>
    </location>
</feature>
<dbReference type="Pfam" id="PF24494">
    <property type="entry name" value="DUF7587"/>
    <property type="match status" value="1"/>
</dbReference>
<feature type="compositionally biased region" description="Polar residues" evidence="1">
    <location>
        <begin position="45"/>
        <end position="57"/>
    </location>
</feature>
<evidence type="ECO:0000313" key="4">
    <source>
        <dbReference type="Proteomes" id="UP000054988"/>
    </source>
</evidence>
<reference evidence="3 4" key="1">
    <citation type="submission" date="2015-12" db="EMBL/GenBank/DDBJ databases">
        <title>Draft genome sequence of Moniliophthora roreri, the causal agent of frosty pod rot of cacao.</title>
        <authorList>
            <person name="Aime M.C."/>
            <person name="Diaz-Valderrama J.R."/>
            <person name="Kijpornyongpan T."/>
            <person name="Phillips-Mora W."/>
        </authorList>
    </citation>
    <scope>NUCLEOTIDE SEQUENCE [LARGE SCALE GENOMIC DNA]</scope>
    <source>
        <strain evidence="3 4">MCA 2952</strain>
    </source>
</reference>
<dbReference type="AlphaFoldDB" id="A0A0W0FPL6"/>